<dbReference type="EMBL" id="JACGWO010000003">
    <property type="protein sequence ID" value="KAK4433409.1"/>
    <property type="molecule type" value="Genomic_DNA"/>
</dbReference>
<dbReference type="AlphaFoldDB" id="A0AAE1YN05"/>
<evidence type="ECO:0000256" key="1">
    <source>
        <dbReference type="SAM" id="MobiDB-lite"/>
    </source>
</evidence>
<evidence type="ECO:0000313" key="3">
    <source>
        <dbReference type="Proteomes" id="UP001293254"/>
    </source>
</evidence>
<proteinExistence type="predicted"/>
<evidence type="ECO:0000313" key="2">
    <source>
        <dbReference type="EMBL" id="KAK4433409.1"/>
    </source>
</evidence>
<dbReference type="Proteomes" id="UP001293254">
    <property type="component" value="Unassembled WGS sequence"/>
</dbReference>
<reference evidence="2" key="2">
    <citation type="journal article" date="2024" name="Plant">
        <title>Genomic evolution and insights into agronomic trait innovations of Sesamum species.</title>
        <authorList>
            <person name="Miao H."/>
            <person name="Wang L."/>
            <person name="Qu L."/>
            <person name="Liu H."/>
            <person name="Sun Y."/>
            <person name="Le M."/>
            <person name="Wang Q."/>
            <person name="Wei S."/>
            <person name="Zheng Y."/>
            <person name="Lin W."/>
            <person name="Duan Y."/>
            <person name="Cao H."/>
            <person name="Xiong S."/>
            <person name="Wang X."/>
            <person name="Wei L."/>
            <person name="Li C."/>
            <person name="Ma Q."/>
            <person name="Ju M."/>
            <person name="Zhao R."/>
            <person name="Li G."/>
            <person name="Mu C."/>
            <person name="Tian Q."/>
            <person name="Mei H."/>
            <person name="Zhang T."/>
            <person name="Gao T."/>
            <person name="Zhang H."/>
        </authorList>
    </citation>
    <scope>NUCLEOTIDE SEQUENCE</scope>
    <source>
        <strain evidence="2">3651</strain>
    </source>
</reference>
<protein>
    <recommendedName>
        <fullName evidence="4">DUF4283 domain-containing protein</fullName>
    </recommendedName>
</protein>
<accession>A0AAE1YN05</accession>
<reference evidence="2" key="1">
    <citation type="submission" date="2020-06" db="EMBL/GenBank/DDBJ databases">
        <authorList>
            <person name="Li T."/>
            <person name="Hu X."/>
            <person name="Zhang T."/>
            <person name="Song X."/>
            <person name="Zhang H."/>
            <person name="Dai N."/>
            <person name="Sheng W."/>
            <person name="Hou X."/>
            <person name="Wei L."/>
        </authorList>
    </citation>
    <scope>NUCLEOTIDE SEQUENCE</scope>
    <source>
        <strain evidence="2">3651</strain>
        <tissue evidence="2">Leaf</tissue>
    </source>
</reference>
<sequence length="268" mass="30608">MDSYLLKLDTVLSPTEDEVPGFVIPQLTWEKGSGGFHFWLVGRLLSHPSVHLNTLKDSWVRLLNTARGVSVRKVTDSRFCLVFIHLEDLRRVLDLRPWVFDHNLVVFQCLALTADPLTMDLDCFPFFVHVHDLLYAQRTVDVLRYISDCLGAWLDVDDNCWHISWFETVRVWTNIDVTVPLKRAHLLRTWLRAVGPVRRMGSMSDTVRPTYVWRSPVVAGSVGSNRRAAHVFGDFQREEHPDRRLNTSAAGNSADSTSSLKQLASGLR</sequence>
<comment type="caution">
    <text evidence="2">The sequence shown here is derived from an EMBL/GenBank/DDBJ whole genome shotgun (WGS) entry which is preliminary data.</text>
</comment>
<organism evidence="2 3">
    <name type="scientific">Sesamum alatum</name>
    <dbReference type="NCBI Taxonomy" id="300844"/>
    <lineage>
        <taxon>Eukaryota</taxon>
        <taxon>Viridiplantae</taxon>
        <taxon>Streptophyta</taxon>
        <taxon>Embryophyta</taxon>
        <taxon>Tracheophyta</taxon>
        <taxon>Spermatophyta</taxon>
        <taxon>Magnoliopsida</taxon>
        <taxon>eudicotyledons</taxon>
        <taxon>Gunneridae</taxon>
        <taxon>Pentapetalae</taxon>
        <taxon>asterids</taxon>
        <taxon>lamiids</taxon>
        <taxon>Lamiales</taxon>
        <taxon>Pedaliaceae</taxon>
        <taxon>Sesamum</taxon>
    </lineage>
</organism>
<feature type="compositionally biased region" description="Polar residues" evidence="1">
    <location>
        <begin position="246"/>
        <end position="262"/>
    </location>
</feature>
<evidence type="ECO:0008006" key="4">
    <source>
        <dbReference type="Google" id="ProtNLM"/>
    </source>
</evidence>
<keyword evidence="3" id="KW-1185">Reference proteome</keyword>
<name>A0AAE1YN05_9LAMI</name>
<gene>
    <name evidence="2" type="ORF">Salat_1103200</name>
</gene>
<feature type="region of interest" description="Disordered" evidence="1">
    <location>
        <begin position="239"/>
        <end position="268"/>
    </location>
</feature>